<dbReference type="EMBL" id="CM037161">
    <property type="protein sequence ID" value="KAH7853383.1"/>
    <property type="molecule type" value="Genomic_DNA"/>
</dbReference>
<proteinExistence type="predicted"/>
<evidence type="ECO:0000313" key="1">
    <source>
        <dbReference type="EMBL" id="KAH7853383.1"/>
    </source>
</evidence>
<comment type="caution">
    <text evidence="1">The sequence shown here is derived from an EMBL/GenBank/DDBJ whole genome shotgun (WGS) entry which is preliminary data.</text>
</comment>
<accession>A0ACB7YIM6</accession>
<keyword evidence="2" id="KW-1185">Reference proteome</keyword>
<evidence type="ECO:0000313" key="2">
    <source>
        <dbReference type="Proteomes" id="UP000828048"/>
    </source>
</evidence>
<gene>
    <name evidence="1" type="ORF">Vadar_001799</name>
</gene>
<protein>
    <submittedName>
        <fullName evidence="1">Uncharacterized protein</fullName>
    </submittedName>
</protein>
<sequence>METPTELVLKEVTDVDDDLSSLSLFGKILSQRTLNKLGVTNILNQAWKTKESFSISPWRDNIFLFRFKTASDKNFVLNSGPWSIMGHLLVLKEIQKGLTLEAMDFSLCPFWVQIHGLPITCMTSANAKKIGTQFDALIDVDDIPQSLRRKYGFSSSMKGLQIFAFNAGLGHEKNSCKFQPATLYGGTANGHDLKTATPQILRIKDSTKTGLSQMEGKEDESGRRNLVGLEMTGPKGVACETTNGDPSHSGVQDNPVNPNLVVSNIGNARNFGRVPRGIGEREDTTTIISSSEYACSPCSVRLPCCVEVHSEEKSGAPAACVLQSTSGLNGPKIQQGLSMLQQAQSSGPSYFVTEPDSPKGDITVTRPTSTITIGPDNKDEESPTLSPRISKREAYMDIVLAHVFDDLSLKRKAPEDPSIVAEKSVKIKEDLHQQMWSTPGGNHSNHSNLKSQSSGGRRRVGRHKGPIAKATPIIQDPLKVLTLFNEDGLVDAPLLLSQDAQNIQYVQDVEQASQVQSTFKDEVSLSPSDGGVVVAVPQQPQGPC</sequence>
<organism evidence="1 2">
    <name type="scientific">Vaccinium darrowii</name>
    <dbReference type="NCBI Taxonomy" id="229202"/>
    <lineage>
        <taxon>Eukaryota</taxon>
        <taxon>Viridiplantae</taxon>
        <taxon>Streptophyta</taxon>
        <taxon>Embryophyta</taxon>
        <taxon>Tracheophyta</taxon>
        <taxon>Spermatophyta</taxon>
        <taxon>Magnoliopsida</taxon>
        <taxon>eudicotyledons</taxon>
        <taxon>Gunneridae</taxon>
        <taxon>Pentapetalae</taxon>
        <taxon>asterids</taxon>
        <taxon>Ericales</taxon>
        <taxon>Ericaceae</taxon>
        <taxon>Vaccinioideae</taxon>
        <taxon>Vaccinieae</taxon>
        <taxon>Vaccinium</taxon>
    </lineage>
</organism>
<dbReference type="Proteomes" id="UP000828048">
    <property type="component" value="Chromosome 11"/>
</dbReference>
<name>A0ACB7YIM6_9ERIC</name>
<reference evidence="1 2" key="1">
    <citation type="journal article" date="2021" name="Hortic Res">
        <title>High-quality reference genome and annotation aids understanding of berry development for evergreen blueberry (Vaccinium darrowii).</title>
        <authorList>
            <person name="Yu J."/>
            <person name="Hulse-Kemp A.M."/>
            <person name="Babiker E."/>
            <person name="Staton M."/>
        </authorList>
    </citation>
    <scope>NUCLEOTIDE SEQUENCE [LARGE SCALE GENOMIC DNA]</scope>
    <source>
        <strain evidence="2">cv. NJ 8807/NJ 8810</strain>
        <tissue evidence="1">Young leaf</tissue>
    </source>
</reference>